<organism evidence="1">
    <name type="scientific">uncultured Caudovirales phage</name>
    <dbReference type="NCBI Taxonomy" id="2100421"/>
    <lineage>
        <taxon>Viruses</taxon>
        <taxon>Duplodnaviria</taxon>
        <taxon>Heunggongvirae</taxon>
        <taxon>Uroviricota</taxon>
        <taxon>Caudoviricetes</taxon>
        <taxon>Peduoviridae</taxon>
        <taxon>Maltschvirus</taxon>
        <taxon>Maltschvirus maltsch</taxon>
    </lineage>
</organism>
<name>A0A6J5N2H8_9CAUD</name>
<accession>A0A6J5N2H8</accession>
<evidence type="ECO:0000313" key="1">
    <source>
        <dbReference type="EMBL" id="CAB4152547.1"/>
    </source>
</evidence>
<dbReference type="EMBL" id="LR796575">
    <property type="protein sequence ID" value="CAB4152547.1"/>
    <property type="molecule type" value="Genomic_DNA"/>
</dbReference>
<protein>
    <submittedName>
        <fullName evidence="1">Uncharacterized protein</fullName>
    </submittedName>
</protein>
<proteinExistence type="predicted"/>
<sequence length="62" mass="7675">MKEYGVKENQVRGIIYLFKNDKMIREKAFYRKYRRKEFLNEFMEIIKQGNGESFYITIKLDI</sequence>
<reference evidence="1" key="1">
    <citation type="submission" date="2020-04" db="EMBL/GenBank/DDBJ databases">
        <authorList>
            <person name="Chiriac C."/>
            <person name="Salcher M."/>
            <person name="Ghai R."/>
            <person name="Kavagutti S V."/>
        </authorList>
    </citation>
    <scope>NUCLEOTIDE SEQUENCE</scope>
</reference>
<gene>
    <name evidence="1" type="ORF">UFOVP617_21</name>
</gene>